<organism evidence="1 2">
    <name type="scientific">Scytonema hofmannii FACHB-248</name>
    <dbReference type="NCBI Taxonomy" id="1842502"/>
    <lineage>
        <taxon>Bacteria</taxon>
        <taxon>Bacillati</taxon>
        <taxon>Cyanobacteriota</taxon>
        <taxon>Cyanophyceae</taxon>
        <taxon>Nostocales</taxon>
        <taxon>Scytonemataceae</taxon>
        <taxon>Scytonema</taxon>
    </lineage>
</organism>
<reference evidence="1 2" key="1">
    <citation type="journal article" date="2020" name="ISME J.">
        <title>Comparative genomics reveals insights into cyanobacterial evolution and habitat adaptation.</title>
        <authorList>
            <person name="Chen M.Y."/>
            <person name="Teng W.K."/>
            <person name="Zhao L."/>
            <person name="Hu C.X."/>
            <person name="Zhou Y.K."/>
            <person name="Han B.P."/>
            <person name="Song L.R."/>
            <person name="Shu W.S."/>
        </authorList>
    </citation>
    <scope>NUCLEOTIDE SEQUENCE [LARGE SCALE GENOMIC DNA]</scope>
    <source>
        <strain evidence="1 2">FACHB-248</strain>
    </source>
</reference>
<proteinExistence type="predicted"/>
<evidence type="ECO:0000313" key="2">
    <source>
        <dbReference type="Proteomes" id="UP000660380"/>
    </source>
</evidence>
<dbReference type="RefSeq" id="WP_186227445.1">
    <property type="nucleotide sequence ID" value="NZ_JACJTA010000063.1"/>
</dbReference>
<protein>
    <submittedName>
        <fullName evidence="1">Uncharacterized protein</fullName>
    </submittedName>
</protein>
<evidence type="ECO:0000313" key="1">
    <source>
        <dbReference type="EMBL" id="MBD2607426.1"/>
    </source>
</evidence>
<name>A0ABR8GWI5_9CYAN</name>
<accession>A0ABR8GWI5</accession>
<keyword evidence="2" id="KW-1185">Reference proteome</keyword>
<sequence>MIKSLMLCFFVISGGDTPLRYEAIALSSKQALLYCFCGHGRVMLAI</sequence>
<gene>
    <name evidence="1" type="ORF">H6G81_23585</name>
</gene>
<dbReference type="EMBL" id="JACJTA010000063">
    <property type="protein sequence ID" value="MBD2607426.1"/>
    <property type="molecule type" value="Genomic_DNA"/>
</dbReference>
<comment type="caution">
    <text evidence="1">The sequence shown here is derived from an EMBL/GenBank/DDBJ whole genome shotgun (WGS) entry which is preliminary data.</text>
</comment>
<dbReference type="Proteomes" id="UP000660380">
    <property type="component" value="Unassembled WGS sequence"/>
</dbReference>